<gene>
    <name evidence="2" type="ORF">C4532_06185</name>
</gene>
<sequence>MFHEYGLTRQPLVSAIIPTYNRAENLVEAVESALAQSYPHREVIVVDDGSTDDTQARLGKYLDNVIYIRQRRRGSSAARNRGMEHSRGELIAFLDADDKWRPEKIQLQVDYLRAHPDIGILCSDAREFTSEGTVSESFFAQFGEVPSDGFVFNTIAETAFPLTSTVMIRRTCIENGARFDEKLLNFQDIDFFMRLNLRCRMGIMKEKLVERRLHPGNVSKNHYRRFYYRTLAFKKILDDGTALTSGQRKRIRRLLAFSCLKVGDCYWDSLDLNEARSWYGRAIRFDHIGADALLHAMLTFLPAEFITSLRGLKARLTRVAEPVSPHCQSD</sequence>
<dbReference type="CDD" id="cd00761">
    <property type="entry name" value="Glyco_tranf_GTA_type"/>
    <property type="match status" value="1"/>
</dbReference>
<dbReference type="PANTHER" id="PTHR22916:SF3">
    <property type="entry name" value="UDP-GLCNAC:BETAGAL BETA-1,3-N-ACETYLGLUCOSAMINYLTRANSFERASE-LIKE PROTEIN 1"/>
    <property type="match status" value="1"/>
</dbReference>
<organism evidence="2 3">
    <name type="scientific">Candidatus Abyssobacteria bacterium SURF_17</name>
    <dbReference type="NCBI Taxonomy" id="2093361"/>
    <lineage>
        <taxon>Bacteria</taxon>
        <taxon>Pseudomonadati</taxon>
        <taxon>Candidatus Hydrogenedentota</taxon>
        <taxon>Candidatus Abyssobacteria</taxon>
    </lineage>
</organism>
<evidence type="ECO:0000313" key="3">
    <source>
        <dbReference type="Proteomes" id="UP000285961"/>
    </source>
</evidence>
<accession>A0A419F225</accession>
<keyword evidence="2" id="KW-0808">Transferase</keyword>
<feature type="domain" description="Glycosyltransferase 2-like" evidence="1">
    <location>
        <begin position="14"/>
        <end position="123"/>
    </location>
</feature>
<protein>
    <submittedName>
        <fullName evidence="2">Glycosyltransferase family 2 protein</fullName>
    </submittedName>
</protein>
<dbReference type="Gene3D" id="3.90.550.10">
    <property type="entry name" value="Spore Coat Polysaccharide Biosynthesis Protein SpsA, Chain A"/>
    <property type="match status" value="1"/>
</dbReference>
<dbReference type="EMBL" id="QZKI01000046">
    <property type="protein sequence ID" value="RJP72360.1"/>
    <property type="molecule type" value="Genomic_DNA"/>
</dbReference>
<dbReference type="AlphaFoldDB" id="A0A419F225"/>
<name>A0A419F225_9BACT</name>
<dbReference type="InterPro" id="IPR001173">
    <property type="entry name" value="Glyco_trans_2-like"/>
</dbReference>
<proteinExistence type="predicted"/>
<dbReference type="PANTHER" id="PTHR22916">
    <property type="entry name" value="GLYCOSYLTRANSFERASE"/>
    <property type="match status" value="1"/>
</dbReference>
<dbReference type="InterPro" id="IPR029044">
    <property type="entry name" value="Nucleotide-diphossugar_trans"/>
</dbReference>
<dbReference type="SUPFAM" id="SSF53448">
    <property type="entry name" value="Nucleotide-diphospho-sugar transferases"/>
    <property type="match status" value="1"/>
</dbReference>
<evidence type="ECO:0000259" key="1">
    <source>
        <dbReference type="Pfam" id="PF00535"/>
    </source>
</evidence>
<dbReference type="GO" id="GO:0016758">
    <property type="term" value="F:hexosyltransferase activity"/>
    <property type="evidence" value="ECO:0007669"/>
    <property type="project" value="UniProtKB-ARBA"/>
</dbReference>
<comment type="caution">
    <text evidence="2">The sequence shown here is derived from an EMBL/GenBank/DDBJ whole genome shotgun (WGS) entry which is preliminary data.</text>
</comment>
<dbReference type="Pfam" id="PF00535">
    <property type="entry name" value="Glycos_transf_2"/>
    <property type="match status" value="1"/>
</dbReference>
<reference evidence="2 3" key="1">
    <citation type="journal article" date="2017" name="ISME J.">
        <title>Energy and carbon metabolisms in a deep terrestrial subsurface fluid microbial community.</title>
        <authorList>
            <person name="Momper L."/>
            <person name="Jungbluth S.P."/>
            <person name="Lee M.D."/>
            <person name="Amend J.P."/>
        </authorList>
    </citation>
    <scope>NUCLEOTIDE SEQUENCE [LARGE SCALE GENOMIC DNA]</scope>
    <source>
        <strain evidence="2">SURF_17</strain>
    </source>
</reference>
<evidence type="ECO:0000313" key="2">
    <source>
        <dbReference type="EMBL" id="RJP72360.1"/>
    </source>
</evidence>
<dbReference type="Proteomes" id="UP000285961">
    <property type="component" value="Unassembled WGS sequence"/>
</dbReference>